<dbReference type="Gene3D" id="1.10.8.270">
    <property type="entry name" value="putative rabgap domain of human tbc1 domain family member 14 like domains"/>
    <property type="match status" value="1"/>
</dbReference>
<comment type="caution">
    <text evidence="4">The sequence shown here is derived from an EMBL/GenBank/DDBJ whole genome shotgun (WGS) entry which is preliminary data.</text>
</comment>
<feature type="coiled-coil region" evidence="1">
    <location>
        <begin position="162"/>
        <end position="192"/>
    </location>
</feature>
<feature type="region of interest" description="Disordered" evidence="2">
    <location>
        <begin position="800"/>
        <end position="856"/>
    </location>
</feature>
<feature type="domain" description="Rab-GAP TBC" evidence="3">
    <location>
        <begin position="961"/>
        <end position="1149"/>
    </location>
</feature>
<keyword evidence="5" id="KW-1185">Reference proteome</keyword>
<feature type="compositionally biased region" description="Low complexity" evidence="2">
    <location>
        <begin position="378"/>
        <end position="396"/>
    </location>
</feature>
<dbReference type="SUPFAM" id="SSF47923">
    <property type="entry name" value="Ypt/Rab-GAP domain of gyp1p"/>
    <property type="match status" value="2"/>
</dbReference>
<feature type="compositionally biased region" description="Basic and acidic residues" evidence="2">
    <location>
        <begin position="552"/>
        <end position="562"/>
    </location>
</feature>
<feature type="region of interest" description="Disordered" evidence="2">
    <location>
        <begin position="552"/>
        <end position="610"/>
    </location>
</feature>
<feature type="compositionally biased region" description="Polar residues" evidence="2">
    <location>
        <begin position="800"/>
        <end position="815"/>
    </location>
</feature>
<accession>A0A8K0XMQ7</accession>
<evidence type="ECO:0000256" key="1">
    <source>
        <dbReference type="SAM" id="Coils"/>
    </source>
</evidence>
<sequence length="1225" mass="134302">MSTPTHSHPLLADEGSSRGRRSRPKQEEGDTKSTTNYFTLKAQLETTVQSQTRHTKANWDGSVRGYGKQEKRQSVIAERPPPIIVVEPAGEKPSWTQRNHSDHLQSLFLHAPLAEVDASTTALVLANKWHEYSDEAIQTSVSNLQSNETPSSGSSHPYHTALRVLSSAVERLSKARAELEESRRVLEEKDSARRARAEALFKELQPSDREVARRVIQSLFPDDDEANHAVQRRQSMISLTESLTEAIEDDASISQTRQESRGTGLKSPKPALAPIQDAYNGLEPDDAPETATISRSLGFKPDATPHQRDSASNPPEGRDTDTDTPPSTTLSPLLGQRPLLGDWVGTWWTKGKPKSSRDTSTSSQTEGSPDTRKHSQHDSPSSADSDSASLLSDTASGKGRRKGATTRSVFGTLGFSILNPVSSSTSKRRRLISATDATVVVPESSPDAPIGPTHTPEDSQTYDSVPSAEGQPASEPSILAGTRSPASTVSRSVAEGPPPQGSSLRAIVQATRLMTSGPSSILADNGQDTSPLIAQLAFELVRNAREEGLELRAPVRERRERQSPALGFTAPLSQSSNSANGEVSGSDTARLPASTQKKRGHQARKPSVNLPSLASPFFATFLQAQQHKKATGPADVAQKGSASDPTSVGNPSSNATSTSPQITKPGSVPLESIIPTNSKPPTQYLSRTYTPLTSRDFHFSIPLPDAAYDEQKTNRDLMTDRFGFVYEPCQYDHLLLLRAKQCGNTAPACLTGIKVADRKEDDVWPEEDEQTVNTLDIVKGACECDGSGCWDHFSETTSINTTSTRPAVQSTTSSEVLPASSRSRSRAPSPSSAKARNRPSPAHAPKGSSVLAIDADTPRHVCPNTIRALLQSMTDIHDDRQKTQRKEWDAFVNQRSKSSKTAFTFNSKPTASVAAAQLLGLGTSVEEEELSHTDGLIGFAQLGLSANRDERREFDRLIRSGIPLVYRNKVWFECSGGLEMKEPGLFYDLLAENDDENHVLKEIEKDVGRTMPLNVFFGRTGAGVDKLRRVLTAYSRRNKAVGYCQGMNLVTSTLLLVHADEEEAFWVLSAMIERILPEDFFSPSLLSSRACPLVLMDYVQELLPKLHKHLTDLGIDLPAICFSWFLSLFTDCLPIETLFRVWDVFLVDGLDVLFRVAFAILRSNEDELLRCESISAVYVALENLPNRMWRADKLIKHEVELRTTLVHSEIVKRRNRHITVLKELS</sequence>
<proteinExistence type="predicted"/>
<feature type="region of interest" description="Disordered" evidence="2">
    <location>
        <begin position="1"/>
        <end position="74"/>
    </location>
</feature>
<feature type="compositionally biased region" description="Polar residues" evidence="2">
    <location>
        <begin position="358"/>
        <end position="368"/>
    </location>
</feature>
<dbReference type="Pfam" id="PF00566">
    <property type="entry name" value="RabGAP-TBC"/>
    <property type="match status" value="1"/>
</dbReference>
<feature type="compositionally biased region" description="Polar residues" evidence="2">
    <location>
        <begin position="32"/>
        <end position="52"/>
    </location>
</feature>
<name>A0A8K0XMQ7_9AGAR</name>
<dbReference type="SMART" id="SM00164">
    <property type="entry name" value="TBC"/>
    <property type="match status" value="1"/>
</dbReference>
<feature type="compositionally biased region" description="Polar residues" evidence="2">
    <location>
        <begin position="674"/>
        <end position="686"/>
    </location>
</feature>
<dbReference type="Gene3D" id="1.10.472.80">
    <property type="entry name" value="Ypt/Rab-GAP domain of gyp1p, domain 3"/>
    <property type="match status" value="1"/>
</dbReference>
<dbReference type="GO" id="GO:0031267">
    <property type="term" value="F:small GTPase binding"/>
    <property type="evidence" value="ECO:0007669"/>
    <property type="project" value="TreeGrafter"/>
</dbReference>
<dbReference type="InterPro" id="IPR050302">
    <property type="entry name" value="Rab_GAP_TBC_domain"/>
</dbReference>
<dbReference type="GO" id="GO:0005096">
    <property type="term" value="F:GTPase activator activity"/>
    <property type="evidence" value="ECO:0007669"/>
    <property type="project" value="TreeGrafter"/>
</dbReference>
<evidence type="ECO:0000256" key="2">
    <source>
        <dbReference type="SAM" id="MobiDB-lite"/>
    </source>
</evidence>
<feature type="region of interest" description="Disordered" evidence="2">
    <location>
        <begin position="625"/>
        <end position="686"/>
    </location>
</feature>
<evidence type="ECO:0000259" key="3">
    <source>
        <dbReference type="PROSITE" id="PS50086"/>
    </source>
</evidence>
<feature type="compositionally biased region" description="Low complexity" evidence="2">
    <location>
        <begin position="818"/>
        <end position="841"/>
    </location>
</feature>
<dbReference type="OrthoDB" id="294251at2759"/>
<dbReference type="InterPro" id="IPR000195">
    <property type="entry name" value="Rab-GAP-TBC_dom"/>
</dbReference>
<dbReference type="FunFam" id="1.10.8.270:FF:000026">
    <property type="entry name" value="TBC (Tre-2/Bub2/Cdc16) domain family"/>
    <property type="match status" value="1"/>
</dbReference>
<feature type="compositionally biased region" description="Polar residues" evidence="2">
    <location>
        <begin position="640"/>
        <end position="664"/>
    </location>
</feature>
<dbReference type="AlphaFoldDB" id="A0A8K0XMQ7"/>
<gene>
    <name evidence="4" type="ORF">BXZ70DRAFT_896946</name>
</gene>
<dbReference type="PANTHER" id="PTHR47219:SF20">
    <property type="entry name" value="TBC1 DOMAIN FAMILY MEMBER 2B"/>
    <property type="match status" value="1"/>
</dbReference>
<evidence type="ECO:0000313" key="4">
    <source>
        <dbReference type="EMBL" id="KAH8094532.1"/>
    </source>
</evidence>
<feature type="compositionally biased region" description="Low complexity" evidence="2">
    <location>
        <begin position="323"/>
        <end position="334"/>
    </location>
</feature>
<reference evidence="4" key="1">
    <citation type="journal article" date="2021" name="New Phytol.">
        <title>Evolutionary innovations through gain and loss of genes in the ectomycorrhizal Boletales.</title>
        <authorList>
            <person name="Wu G."/>
            <person name="Miyauchi S."/>
            <person name="Morin E."/>
            <person name="Kuo A."/>
            <person name="Drula E."/>
            <person name="Varga T."/>
            <person name="Kohler A."/>
            <person name="Feng B."/>
            <person name="Cao Y."/>
            <person name="Lipzen A."/>
            <person name="Daum C."/>
            <person name="Hundley H."/>
            <person name="Pangilinan J."/>
            <person name="Johnson J."/>
            <person name="Barry K."/>
            <person name="LaButti K."/>
            <person name="Ng V."/>
            <person name="Ahrendt S."/>
            <person name="Min B."/>
            <person name="Choi I.G."/>
            <person name="Park H."/>
            <person name="Plett J.M."/>
            <person name="Magnuson J."/>
            <person name="Spatafora J.W."/>
            <person name="Nagy L.G."/>
            <person name="Henrissat B."/>
            <person name="Grigoriev I.V."/>
            <person name="Yang Z.L."/>
            <person name="Xu J."/>
            <person name="Martin F.M."/>
        </authorList>
    </citation>
    <scope>NUCLEOTIDE SEQUENCE</scope>
    <source>
        <strain evidence="4">KKN 215</strain>
    </source>
</reference>
<dbReference type="InterPro" id="IPR035969">
    <property type="entry name" value="Rab-GAP_TBC_sf"/>
</dbReference>
<dbReference type="PANTHER" id="PTHR47219">
    <property type="entry name" value="RAB GTPASE-ACTIVATING PROTEIN 1-LIKE"/>
    <property type="match status" value="1"/>
</dbReference>
<evidence type="ECO:0000313" key="5">
    <source>
        <dbReference type="Proteomes" id="UP000813824"/>
    </source>
</evidence>
<keyword evidence="1" id="KW-0175">Coiled coil</keyword>
<feature type="compositionally biased region" description="Polar residues" evidence="2">
    <location>
        <begin position="571"/>
        <end position="587"/>
    </location>
</feature>
<feature type="region of interest" description="Disordered" evidence="2">
    <location>
        <begin position="248"/>
        <end position="503"/>
    </location>
</feature>
<organism evidence="4 5">
    <name type="scientific">Cristinia sonorae</name>
    <dbReference type="NCBI Taxonomy" id="1940300"/>
    <lineage>
        <taxon>Eukaryota</taxon>
        <taxon>Fungi</taxon>
        <taxon>Dikarya</taxon>
        <taxon>Basidiomycota</taxon>
        <taxon>Agaricomycotina</taxon>
        <taxon>Agaricomycetes</taxon>
        <taxon>Agaricomycetidae</taxon>
        <taxon>Agaricales</taxon>
        <taxon>Pleurotineae</taxon>
        <taxon>Stephanosporaceae</taxon>
        <taxon>Cristinia</taxon>
    </lineage>
</organism>
<dbReference type="PROSITE" id="PS50086">
    <property type="entry name" value="TBC_RABGAP"/>
    <property type="match status" value="1"/>
</dbReference>
<dbReference type="EMBL" id="JAEVFJ010000026">
    <property type="protein sequence ID" value="KAH8094532.1"/>
    <property type="molecule type" value="Genomic_DNA"/>
</dbReference>
<dbReference type="Proteomes" id="UP000813824">
    <property type="component" value="Unassembled WGS sequence"/>
</dbReference>
<protein>
    <submittedName>
        <fullName evidence="4">TBC-domain-containing protein</fullName>
    </submittedName>
</protein>